<name>A0A261Y052_9FUNG</name>
<proteinExistence type="inferred from homology"/>
<dbReference type="GO" id="GO:0005351">
    <property type="term" value="F:carbohydrate:proton symporter activity"/>
    <property type="evidence" value="ECO:0007669"/>
    <property type="project" value="TreeGrafter"/>
</dbReference>
<dbReference type="PANTHER" id="PTHR48022">
    <property type="entry name" value="PLASTIDIC GLUCOSE TRANSPORTER 4"/>
    <property type="match status" value="1"/>
</dbReference>
<dbReference type="Pfam" id="PF00083">
    <property type="entry name" value="Sugar_tr"/>
    <property type="match status" value="1"/>
</dbReference>
<protein>
    <recommendedName>
        <fullName evidence="9">Major facilitator superfamily (MFS) profile domain-containing protein</fullName>
    </recommendedName>
</protein>
<evidence type="ECO:0000256" key="2">
    <source>
        <dbReference type="ARBA" id="ARBA00010992"/>
    </source>
</evidence>
<dbReference type="Proteomes" id="UP000242875">
    <property type="component" value="Unassembled WGS sequence"/>
</dbReference>
<keyword evidence="4 8" id="KW-0812">Transmembrane</keyword>
<keyword evidence="6 8" id="KW-0472">Membrane</keyword>
<accession>A0A261Y052</accession>
<comment type="subcellular location">
    <subcellularLocation>
        <location evidence="1">Membrane</location>
        <topology evidence="1">Multi-pass membrane protein</topology>
    </subcellularLocation>
</comment>
<dbReference type="EMBL" id="MVBO01000060">
    <property type="protein sequence ID" value="OZJ03972.1"/>
    <property type="molecule type" value="Genomic_DNA"/>
</dbReference>
<comment type="similarity">
    <text evidence="2 7">Belongs to the major facilitator superfamily. Sugar transporter (TC 2.A.1.1) family.</text>
</comment>
<dbReference type="NCBIfam" id="TIGR00879">
    <property type="entry name" value="SP"/>
    <property type="match status" value="1"/>
</dbReference>
<feature type="transmembrane region" description="Helical" evidence="8">
    <location>
        <begin position="446"/>
        <end position="468"/>
    </location>
</feature>
<feature type="transmembrane region" description="Helical" evidence="8">
    <location>
        <begin position="308"/>
        <end position="331"/>
    </location>
</feature>
<evidence type="ECO:0000259" key="9">
    <source>
        <dbReference type="PROSITE" id="PS50850"/>
    </source>
</evidence>
<dbReference type="InterPro" id="IPR050360">
    <property type="entry name" value="MFS_Sugar_Transporters"/>
</dbReference>
<evidence type="ECO:0000256" key="1">
    <source>
        <dbReference type="ARBA" id="ARBA00004141"/>
    </source>
</evidence>
<evidence type="ECO:0000256" key="8">
    <source>
        <dbReference type="SAM" id="Phobius"/>
    </source>
</evidence>
<dbReference type="PROSITE" id="PS50850">
    <property type="entry name" value="MFS"/>
    <property type="match status" value="1"/>
</dbReference>
<evidence type="ECO:0000256" key="4">
    <source>
        <dbReference type="ARBA" id="ARBA00022692"/>
    </source>
</evidence>
<reference evidence="10 11" key="1">
    <citation type="journal article" date="2017" name="Mycologia">
        <title>Bifiguratus adelaidae, gen. et sp. nov., a new member of Mucoromycotina in endophytic and soil-dwelling habitats.</title>
        <authorList>
            <person name="Torres-Cruz T.J."/>
            <person name="Billingsley Tobias T.L."/>
            <person name="Almatruk M."/>
            <person name="Hesse C."/>
            <person name="Kuske C.R."/>
            <person name="Desiro A."/>
            <person name="Benucci G.M."/>
            <person name="Bonito G."/>
            <person name="Stajich J.E."/>
            <person name="Dunlap C."/>
            <person name="Arnold A.E."/>
            <person name="Porras-Alfaro A."/>
        </authorList>
    </citation>
    <scope>NUCLEOTIDE SEQUENCE [LARGE SCALE GENOMIC DNA]</scope>
    <source>
        <strain evidence="10 11">AZ0501</strain>
    </source>
</reference>
<dbReference type="Gene3D" id="1.20.1250.20">
    <property type="entry name" value="MFS general substrate transporter like domains"/>
    <property type="match status" value="1"/>
</dbReference>
<dbReference type="InterPro" id="IPR003663">
    <property type="entry name" value="Sugar/inositol_transpt"/>
</dbReference>
<feature type="transmembrane region" description="Helical" evidence="8">
    <location>
        <begin position="91"/>
        <end position="114"/>
    </location>
</feature>
<evidence type="ECO:0000256" key="7">
    <source>
        <dbReference type="RuleBase" id="RU003346"/>
    </source>
</evidence>
<feature type="transmembrane region" description="Helical" evidence="8">
    <location>
        <begin position="374"/>
        <end position="396"/>
    </location>
</feature>
<dbReference type="PANTHER" id="PTHR48022:SF24">
    <property type="entry name" value="HEXOSE TRANSPORTER PROTEIN (AFU_ORTHOLOGUE AFUA_8G04480)"/>
    <property type="match status" value="1"/>
</dbReference>
<evidence type="ECO:0000313" key="10">
    <source>
        <dbReference type="EMBL" id="OZJ03972.1"/>
    </source>
</evidence>
<feature type="transmembrane region" description="Helical" evidence="8">
    <location>
        <begin position="346"/>
        <end position="367"/>
    </location>
</feature>
<gene>
    <name evidence="10" type="ORF">BZG36_03256</name>
</gene>
<comment type="caution">
    <text evidence="10">The sequence shown here is derived from an EMBL/GenBank/DDBJ whole genome shotgun (WGS) entry which is preliminary data.</text>
</comment>
<dbReference type="SUPFAM" id="SSF103473">
    <property type="entry name" value="MFS general substrate transporter"/>
    <property type="match status" value="1"/>
</dbReference>
<dbReference type="GO" id="GO:0016020">
    <property type="term" value="C:membrane"/>
    <property type="evidence" value="ECO:0007669"/>
    <property type="project" value="UniProtKB-SubCell"/>
</dbReference>
<feature type="domain" description="Major facilitator superfamily (MFS) profile" evidence="9">
    <location>
        <begin position="58"/>
        <end position="499"/>
    </location>
</feature>
<dbReference type="InterPro" id="IPR036259">
    <property type="entry name" value="MFS_trans_sf"/>
</dbReference>
<organism evidence="10 11">
    <name type="scientific">Bifiguratus adelaidae</name>
    <dbReference type="NCBI Taxonomy" id="1938954"/>
    <lineage>
        <taxon>Eukaryota</taxon>
        <taxon>Fungi</taxon>
        <taxon>Fungi incertae sedis</taxon>
        <taxon>Mucoromycota</taxon>
        <taxon>Mucoromycotina</taxon>
        <taxon>Endogonomycetes</taxon>
        <taxon>Endogonales</taxon>
        <taxon>Endogonales incertae sedis</taxon>
        <taxon>Bifiguratus</taxon>
    </lineage>
</organism>
<evidence type="ECO:0000256" key="5">
    <source>
        <dbReference type="ARBA" id="ARBA00022989"/>
    </source>
</evidence>
<evidence type="ECO:0000256" key="3">
    <source>
        <dbReference type="ARBA" id="ARBA00022448"/>
    </source>
</evidence>
<dbReference type="InterPro" id="IPR020846">
    <property type="entry name" value="MFS_dom"/>
</dbReference>
<evidence type="ECO:0000256" key="6">
    <source>
        <dbReference type="ARBA" id="ARBA00023136"/>
    </source>
</evidence>
<keyword evidence="5 8" id="KW-1133">Transmembrane helix</keyword>
<feature type="transmembrane region" description="Helical" evidence="8">
    <location>
        <begin position="416"/>
        <end position="434"/>
    </location>
</feature>
<dbReference type="OrthoDB" id="6133115at2759"/>
<sequence length="530" mass="59277">MDFHGTFDNAEVASDSMVGTEKQQDLNRTKARRTLQDVLPAHPQPWYMSRHLLLLNSLMIIPYLSSTNNGYDGSMLNGLQSMTQWQTFFNHPTGASLGALANGYIFGEILAWPFISWVCDSMGRRFPIFLGSVLLVIGAILQAAAQNYAMFLIARMVIGFGGLMALVPSPLWVSETAYPTHRHVLTALFNTIWYLGAAFAAWITFGTYHMSPTSSWSWRIPSLLQGFFPLIQLVFVYFIPESPRYLIYKGRLDEARRVIVKYHAGGDDNAPIVDFEMEEISAALEAEKLQGTSSYLDFFKTKGNRQRLFLVCFVPIMMQLSGNGLASYYLAKVLISIGITSANEQLIINGVLMVYNLVLAIAQAFTVEKVGRRGLFLFSTCGMLVSFTIWTALSAINQETNFQQASLGNGVLAMIFLYYFCYDAGLNGAPYLFLTEVLTYQLRAKGINLMQIVKIIALIYNGFVNPIAMDAIQWRYYIVFVCIIAVEVVVVYFFFPETKGRTLEEVAVIFDGDAAFVDYNGAPVIEKGAD</sequence>
<feature type="transmembrane region" description="Helical" evidence="8">
    <location>
        <begin position="126"/>
        <end position="145"/>
    </location>
</feature>
<dbReference type="AlphaFoldDB" id="A0A261Y052"/>
<dbReference type="FunFam" id="1.20.1250.20:FF:000117">
    <property type="entry name" value="MFS hexose transporter"/>
    <property type="match status" value="1"/>
</dbReference>
<evidence type="ECO:0000313" key="11">
    <source>
        <dbReference type="Proteomes" id="UP000242875"/>
    </source>
</evidence>
<feature type="transmembrane region" description="Helical" evidence="8">
    <location>
        <begin position="474"/>
        <end position="495"/>
    </location>
</feature>
<dbReference type="InterPro" id="IPR005828">
    <property type="entry name" value="MFS_sugar_transport-like"/>
</dbReference>
<feature type="transmembrane region" description="Helical" evidence="8">
    <location>
        <begin position="151"/>
        <end position="173"/>
    </location>
</feature>
<keyword evidence="3 7" id="KW-0813">Transport</keyword>
<feature type="transmembrane region" description="Helical" evidence="8">
    <location>
        <begin position="220"/>
        <end position="239"/>
    </location>
</feature>
<feature type="transmembrane region" description="Helical" evidence="8">
    <location>
        <begin position="185"/>
        <end position="208"/>
    </location>
</feature>
<keyword evidence="11" id="KW-1185">Reference proteome</keyword>